<evidence type="ECO:0000313" key="4">
    <source>
        <dbReference type="Proteomes" id="UP000603227"/>
    </source>
</evidence>
<dbReference type="Proteomes" id="UP000603227">
    <property type="component" value="Unassembled WGS sequence"/>
</dbReference>
<keyword evidence="2" id="KW-0812">Transmembrane</keyword>
<name>A0A919GHK0_9ACTN</name>
<keyword evidence="4" id="KW-1185">Reference proteome</keyword>
<feature type="compositionally biased region" description="Low complexity" evidence="1">
    <location>
        <begin position="94"/>
        <end position="110"/>
    </location>
</feature>
<evidence type="ECO:0008006" key="5">
    <source>
        <dbReference type="Google" id="ProtNLM"/>
    </source>
</evidence>
<reference evidence="3" key="1">
    <citation type="journal article" date="2014" name="Int. J. Syst. Evol. Microbiol.">
        <title>Complete genome sequence of Corynebacterium casei LMG S-19264T (=DSM 44701T), isolated from a smear-ripened cheese.</title>
        <authorList>
            <consortium name="US DOE Joint Genome Institute (JGI-PGF)"/>
            <person name="Walter F."/>
            <person name="Albersmeier A."/>
            <person name="Kalinowski J."/>
            <person name="Ruckert C."/>
        </authorList>
    </citation>
    <scope>NUCLEOTIDE SEQUENCE</scope>
    <source>
        <strain evidence="3">CGMCC 4.7403</strain>
    </source>
</reference>
<feature type="compositionally biased region" description="Acidic residues" evidence="1">
    <location>
        <begin position="124"/>
        <end position="148"/>
    </location>
</feature>
<evidence type="ECO:0000256" key="1">
    <source>
        <dbReference type="SAM" id="MobiDB-lite"/>
    </source>
</evidence>
<evidence type="ECO:0000313" key="3">
    <source>
        <dbReference type="EMBL" id="GHH84890.1"/>
    </source>
</evidence>
<accession>A0A919GHK0</accession>
<comment type="caution">
    <text evidence="3">The sequence shown here is derived from an EMBL/GenBank/DDBJ whole genome shotgun (WGS) entry which is preliminary data.</text>
</comment>
<sequence>MAGRAHAAEPHMSQPRAPEGTLQAPEDERTLIFGSSSVAVAIRTIVPMAFSRRIAALAAVVAIPLGIAATSFALTDSPEAPKVPPKVELDKEASSPTPTPTSTRPSATPSDEVVPRPPVTDGPASDDDDDDRREDGQDDADDGAGDDG</sequence>
<evidence type="ECO:0000256" key="2">
    <source>
        <dbReference type="SAM" id="Phobius"/>
    </source>
</evidence>
<organism evidence="3 4">
    <name type="scientific">Streptomyces capitiformicae</name>
    <dbReference type="NCBI Taxonomy" id="2014920"/>
    <lineage>
        <taxon>Bacteria</taxon>
        <taxon>Bacillati</taxon>
        <taxon>Actinomycetota</taxon>
        <taxon>Actinomycetes</taxon>
        <taxon>Kitasatosporales</taxon>
        <taxon>Streptomycetaceae</taxon>
        <taxon>Streptomyces</taxon>
    </lineage>
</organism>
<protein>
    <recommendedName>
        <fullName evidence="5">Small secreted hydrophilic protein</fullName>
    </recommendedName>
</protein>
<feature type="region of interest" description="Disordered" evidence="1">
    <location>
        <begin position="72"/>
        <end position="148"/>
    </location>
</feature>
<gene>
    <name evidence="3" type="ORF">GCM10017771_15550</name>
</gene>
<dbReference type="AlphaFoldDB" id="A0A919GHK0"/>
<feature type="region of interest" description="Disordered" evidence="1">
    <location>
        <begin position="1"/>
        <end position="23"/>
    </location>
</feature>
<keyword evidence="2" id="KW-1133">Transmembrane helix</keyword>
<reference evidence="3" key="2">
    <citation type="submission" date="2020-09" db="EMBL/GenBank/DDBJ databases">
        <authorList>
            <person name="Sun Q."/>
            <person name="Zhou Y."/>
        </authorList>
    </citation>
    <scope>NUCLEOTIDE SEQUENCE</scope>
    <source>
        <strain evidence="3">CGMCC 4.7403</strain>
    </source>
</reference>
<feature type="transmembrane region" description="Helical" evidence="2">
    <location>
        <begin position="54"/>
        <end position="74"/>
    </location>
</feature>
<dbReference type="EMBL" id="BNAT01000004">
    <property type="protein sequence ID" value="GHH84890.1"/>
    <property type="molecule type" value="Genomic_DNA"/>
</dbReference>
<keyword evidence="2" id="KW-0472">Membrane</keyword>
<proteinExistence type="predicted"/>